<organism evidence="1 2">
    <name type="scientific">Caerostris darwini</name>
    <dbReference type="NCBI Taxonomy" id="1538125"/>
    <lineage>
        <taxon>Eukaryota</taxon>
        <taxon>Metazoa</taxon>
        <taxon>Ecdysozoa</taxon>
        <taxon>Arthropoda</taxon>
        <taxon>Chelicerata</taxon>
        <taxon>Arachnida</taxon>
        <taxon>Araneae</taxon>
        <taxon>Araneomorphae</taxon>
        <taxon>Entelegynae</taxon>
        <taxon>Araneoidea</taxon>
        <taxon>Araneidae</taxon>
        <taxon>Caerostris</taxon>
    </lineage>
</organism>
<gene>
    <name evidence="1" type="ORF">CDAR_428461</name>
</gene>
<proteinExistence type="predicted"/>
<dbReference type="EMBL" id="BPLQ01009100">
    <property type="protein sequence ID" value="GIY41708.1"/>
    <property type="molecule type" value="Genomic_DNA"/>
</dbReference>
<protein>
    <recommendedName>
        <fullName evidence="3">Ribosomal protein L2</fullName>
    </recommendedName>
</protein>
<accession>A0AAV4T4W0</accession>
<sequence length="112" mass="12301">MGNFNANRSGFRVAESSLCIETGTNKTKIIVKQGPHLQPPNAWIRVIRSLLAVPSRHLSQPPRWRSHQMHGSGSSVAYLQYRRGTSVNHRGGGGIGTVPYALIILRSSGDHF</sequence>
<evidence type="ECO:0000313" key="2">
    <source>
        <dbReference type="Proteomes" id="UP001054837"/>
    </source>
</evidence>
<keyword evidence="2" id="KW-1185">Reference proteome</keyword>
<name>A0AAV4T4W0_9ARAC</name>
<reference evidence="1 2" key="1">
    <citation type="submission" date="2021-06" db="EMBL/GenBank/DDBJ databases">
        <title>Caerostris darwini draft genome.</title>
        <authorList>
            <person name="Kono N."/>
            <person name="Arakawa K."/>
        </authorList>
    </citation>
    <scope>NUCLEOTIDE SEQUENCE [LARGE SCALE GENOMIC DNA]</scope>
</reference>
<evidence type="ECO:0008006" key="3">
    <source>
        <dbReference type="Google" id="ProtNLM"/>
    </source>
</evidence>
<evidence type="ECO:0000313" key="1">
    <source>
        <dbReference type="EMBL" id="GIY41708.1"/>
    </source>
</evidence>
<comment type="caution">
    <text evidence="1">The sequence shown here is derived from an EMBL/GenBank/DDBJ whole genome shotgun (WGS) entry which is preliminary data.</text>
</comment>
<dbReference type="AlphaFoldDB" id="A0AAV4T4W0"/>
<dbReference type="Proteomes" id="UP001054837">
    <property type="component" value="Unassembled WGS sequence"/>
</dbReference>